<protein>
    <submittedName>
        <fullName evidence="1">Uncharacterized protein</fullName>
    </submittedName>
</protein>
<evidence type="ECO:0000313" key="2">
    <source>
        <dbReference type="Proteomes" id="UP000000271"/>
    </source>
</evidence>
<dbReference type="HOGENOM" id="CLU_2598691_0_0_9"/>
<keyword evidence="2" id="KW-1185">Reference proteome</keyword>
<dbReference type="KEGG" id="bse:Bsel_0777"/>
<accession>D6XZD2</accession>
<dbReference type="EMBL" id="CP001791">
    <property type="protein sequence ID" value="ADH98306.1"/>
    <property type="molecule type" value="Genomic_DNA"/>
</dbReference>
<proteinExistence type="predicted"/>
<dbReference type="RefSeq" id="WP_013171735.1">
    <property type="nucleotide sequence ID" value="NC_014219.1"/>
</dbReference>
<gene>
    <name evidence="1" type="ordered locus">Bsel_0777</name>
</gene>
<organism evidence="1 2">
    <name type="scientific">Bacillus selenitireducens (strain ATCC 700615 / DSM 15326 / MLS10)</name>
    <dbReference type="NCBI Taxonomy" id="439292"/>
    <lineage>
        <taxon>Bacteria</taxon>
        <taxon>Bacillati</taxon>
        <taxon>Bacillota</taxon>
        <taxon>Bacilli</taxon>
        <taxon>Bacillales</taxon>
        <taxon>Bacillaceae</taxon>
        <taxon>Salisediminibacterium</taxon>
    </lineage>
</organism>
<evidence type="ECO:0000313" key="1">
    <source>
        <dbReference type="EMBL" id="ADH98306.1"/>
    </source>
</evidence>
<dbReference type="OrthoDB" id="1708204at2"/>
<dbReference type="AlphaFoldDB" id="D6XZD2"/>
<reference evidence="1" key="1">
    <citation type="submission" date="2009-10" db="EMBL/GenBank/DDBJ databases">
        <title>Complete sequence of Bacillus selenitireducens MLS10.</title>
        <authorList>
            <consortium name="US DOE Joint Genome Institute"/>
            <person name="Lucas S."/>
            <person name="Copeland A."/>
            <person name="Lapidus A."/>
            <person name="Glavina del Rio T."/>
            <person name="Dalin E."/>
            <person name="Tice H."/>
            <person name="Bruce D."/>
            <person name="Goodwin L."/>
            <person name="Pitluck S."/>
            <person name="Sims D."/>
            <person name="Brettin T."/>
            <person name="Detter J.C."/>
            <person name="Han C."/>
            <person name="Larimer F."/>
            <person name="Land M."/>
            <person name="Hauser L."/>
            <person name="Kyrpides N."/>
            <person name="Ovchinnikova G."/>
            <person name="Stolz J."/>
        </authorList>
    </citation>
    <scope>NUCLEOTIDE SEQUENCE [LARGE SCALE GENOMIC DNA]</scope>
    <source>
        <strain evidence="1">MLS10</strain>
    </source>
</reference>
<dbReference type="STRING" id="439292.Bsel_0777"/>
<sequence>MDERAKTCFAYKSGKCRILDINRCEGSGCGFCKTEEQVMQERAESLAIIEAMEPMHRDAIDEKYFKGQIAAGFYKKGTA</sequence>
<dbReference type="Proteomes" id="UP000000271">
    <property type="component" value="Chromosome"/>
</dbReference>
<name>D6XZD2_BACIE</name>